<gene>
    <name evidence="5" type="ORF">ABENE_03535</name>
</gene>
<dbReference type="FunFam" id="3.20.20.80:FF:000064">
    <property type="entry name" value="Oligo-1,6-glucosidase"/>
    <property type="match status" value="2"/>
</dbReference>
<evidence type="ECO:0000256" key="3">
    <source>
        <dbReference type="ARBA" id="ARBA00023295"/>
    </source>
</evidence>
<dbReference type="InterPro" id="IPR017853">
    <property type="entry name" value="GH"/>
</dbReference>
<keyword evidence="3" id="KW-0326">Glycosidase</keyword>
<dbReference type="FunFam" id="3.90.400.10:FF:000002">
    <property type="entry name" value="Sucrose isomerase"/>
    <property type="match status" value="1"/>
</dbReference>
<dbReference type="InterPro" id="IPR013780">
    <property type="entry name" value="Glyco_hydro_b"/>
</dbReference>
<dbReference type="PATRIC" id="fig|1121022.4.peg.700"/>
<keyword evidence="6" id="KW-1185">Reference proteome</keyword>
<evidence type="ECO:0000313" key="5">
    <source>
        <dbReference type="EMBL" id="ESQ94176.1"/>
    </source>
</evidence>
<dbReference type="SUPFAM" id="SSF51011">
    <property type="entry name" value="Glycosyl hydrolase domain"/>
    <property type="match status" value="1"/>
</dbReference>
<dbReference type="InterPro" id="IPR045857">
    <property type="entry name" value="O16G_dom_2"/>
</dbReference>
<dbReference type="CDD" id="cd11333">
    <property type="entry name" value="AmyAc_SI_OligoGlu_DGase"/>
    <property type="match status" value="1"/>
</dbReference>
<dbReference type="SUPFAM" id="SSF51445">
    <property type="entry name" value="(Trans)glycosidases"/>
    <property type="match status" value="1"/>
</dbReference>
<sequence>MLILTGNMPMPLPTETTPNGYVKRWWKEAVVYQVYPRSFYDSNGDGIGDLRGIIEKLDHIKGLGVDVIWLSPHFDSPNADNGYDIREYRKVGAEFGTMQDFDDLLTAIKAAGMRLIIDLVVNHTSDEHEWFVESRSSYNNPKRDYYIWSEHKPNDWPSIFGGPAWTQSPGGDWYLHLFDPKQPDLNWDNPEVRVEVYDIMRFWLDKGVDGFRMDVIPFISKDKTFPNLPEDLRAKPQYLYTTGPHVHDYLHEMNTEVLQQYDVMTVGEAFGVTLQDTPKFVDERRQELDMVFQFAAVEVDRGPDGRWKPWTLPQLKAVFTRQDKALDHHGWPTMFLSNHDNPRIVSRYGDDRPEWREKSAMLLATLILTMKGTPFIYQGDELGLTNRTFTHIDQFNDLWTKNAWQDEVENGPCSEADFFANQNKVSRDHARMPMPWTAQGGFTTGQAWFALNPNFTEINAESSQTIYRFYADLIALRHAEPALVYGDYSDLAPAHPHLFTYTRTLGDTTFLICLNFSVEITAFESGVESEPVLSNYASPFGPMRGWEARIYKV</sequence>
<reference evidence="5 6" key="1">
    <citation type="journal article" date="2014" name="Nature">
        <title>Sequential evolution of bacterial morphology by co-option of a developmental regulator.</title>
        <authorList>
            <person name="Jiang C."/>
            <person name="Brown P.J."/>
            <person name="Ducret A."/>
            <person name="Brun Y.V."/>
        </authorList>
    </citation>
    <scope>NUCLEOTIDE SEQUENCE [LARGE SCALE GENOMIC DNA]</scope>
    <source>
        <strain evidence="5 6">DSM 16100</strain>
    </source>
</reference>
<dbReference type="AlphaFoldDB" id="V4Q0N6"/>
<dbReference type="PANTHER" id="PTHR10357:SF179">
    <property type="entry name" value="NEUTRAL AND BASIC AMINO ACID TRANSPORT PROTEIN RBAT"/>
    <property type="match status" value="1"/>
</dbReference>
<dbReference type="Gene3D" id="2.60.40.1180">
    <property type="entry name" value="Golgi alpha-mannosidase II"/>
    <property type="match status" value="1"/>
</dbReference>
<evidence type="ECO:0000256" key="2">
    <source>
        <dbReference type="ARBA" id="ARBA00022801"/>
    </source>
</evidence>
<accession>V4Q0N6</accession>
<dbReference type="STRING" id="1121022.GCA_000376105_01662"/>
<dbReference type="SMART" id="SM00642">
    <property type="entry name" value="Aamy"/>
    <property type="match status" value="1"/>
</dbReference>
<organism evidence="5 6">
    <name type="scientific">Asticcacaulis benevestitus DSM 16100 = ATCC BAA-896</name>
    <dbReference type="NCBI Taxonomy" id="1121022"/>
    <lineage>
        <taxon>Bacteria</taxon>
        <taxon>Pseudomonadati</taxon>
        <taxon>Pseudomonadota</taxon>
        <taxon>Alphaproteobacteria</taxon>
        <taxon>Caulobacterales</taxon>
        <taxon>Caulobacteraceae</taxon>
        <taxon>Asticcacaulis</taxon>
    </lineage>
</organism>
<dbReference type="eggNOG" id="COG0366">
    <property type="taxonomic scope" value="Bacteria"/>
</dbReference>
<dbReference type="Pfam" id="PF00128">
    <property type="entry name" value="Alpha-amylase"/>
    <property type="match status" value="1"/>
</dbReference>
<dbReference type="EMBL" id="AWGB01000005">
    <property type="protein sequence ID" value="ESQ94176.1"/>
    <property type="molecule type" value="Genomic_DNA"/>
</dbReference>
<name>V4Q0N6_9CAUL</name>
<comment type="caution">
    <text evidence="5">The sequence shown here is derived from an EMBL/GenBank/DDBJ whole genome shotgun (WGS) entry which is preliminary data.</text>
</comment>
<dbReference type="Proteomes" id="UP000017837">
    <property type="component" value="Unassembled WGS sequence"/>
</dbReference>
<dbReference type="Gene3D" id="3.20.20.80">
    <property type="entry name" value="Glycosidases"/>
    <property type="match status" value="1"/>
</dbReference>
<dbReference type="GO" id="GO:0009313">
    <property type="term" value="P:oligosaccharide catabolic process"/>
    <property type="evidence" value="ECO:0007669"/>
    <property type="project" value="TreeGrafter"/>
</dbReference>
<proteinExistence type="inferred from homology"/>
<dbReference type="Gene3D" id="3.90.400.10">
    <property type="entry name" value="Oligo-1,6-glucosidase, Domain 2"/>
    <property type="match status" value="1"/>
</dbReference>
<protein>
    <recommendedName>
        <fullName evidence="4">Glycosyl hydrolase family 13 catalytic domain-containing protein</fullName>
    </recommendedName>
</protein>
<dbReference type="PANTHER" id="PTHR10357">
    <property type="entry name" value="ALPHA-AMYLASE FAMILY MEMBER"/>
    <property type="match status" value="1"/>
</dbReference>
<evidence type="ECO:0000256" key="1">
    <source>
        <dbReference type="ARBA" id="ARBA00008061"/>
    </source>
</evidence>
<evidence type="ECO:0000313" key="6">
    <source>
        <dbReference type="Proteomes" id="UP000017837"/>
    </source>
</evidence>
<dbReference type="GO" id="GO:0004556">
    <property type="term" value="F:alpha-amylase activity"/>
    <property type="evidence" value="ECO:0007669"/>
    <property type="project" value="TreeGrafter"/>
</dbReference>
<feature type="domain" description="Glycosyl hydrolase family 13 catalytic" evidence="4">
    <location>
        <begin position="33"/>
        <end position="431"/>
    </location>
</feature>
<comment type="similarity">
    <text evidence="1">Belongs to the glycosyl hydrolase 13 family.</text>
</comment>
<keyword evidence="2" id="KW-0378">Hydrolase</keyword>
<dbReference type="InterPro" id="IPR006047">
    <property type="entry name" value="GH13_cat_dom"/>
</dbReference>
<evidence type="ECO:0000259" key="4">
    <source>
        <dbReference type="SMART" id="SM00642"/>
    </source>
</evidence>